<dbReference type="InterPro" id="IPR036890">
    <property type="entry name" value="HATPase_C_sf"/>
</dbReference>
<dbReference type="PANTHER" id="PTHR24421:SF10">
    <property type="entry name" value="NITRATE_NITRITE SENSOR PROTEIN NARQ"/>
    <property type="match status" value="1"/>
</dbReference>
<dbReference type="AlphaFoldDB" id="A0A0D8B8X8"/>
<dbReference type="SUPFAM" id="SSF55874">
    <property type="entry name" value="ATPase domain of HSP90 chaperone/DNA topoisomerase II/histidine kinase"/>
    <property type="match status" value="1"/>
</dbReference>
<dbReference type="InterPro" id="IPR003594">
    <property type="entry name" value="HATPase_dom"/>
</dbReference>
<dbReference type="GO" id="GO:0004673">
    <property type="term" value="F:protein histidine kinase activity"/>
    <property type="evidence" value="ECO:0007669"/>
    <property type="project" value="UniProtKB-EC"/>
</dbReference>
<evidence type="ECO:0000256" key="4">
    <source>
        <dbReference type="ARBA" id="ARBA00022777"/>
    </source>
</evidence>
<keyword evidence="3" id="KW-0808">Transferase</keyword>
<evidence type="ECO:0000259" key="6">
    <source>
        <dbReference type="Pfam" id="PF02518"/>
    </source>
</evidence>
<dbReference type="PATRIC" id="fig|1502723.3.peg.6693"/>
<protein>
    <recommendedName>
        <fullName evidence="2">histidine kinase</fullName>
        <ecNumber evidence="2">2.7.13.3</ecNumber>
    </recommendedName>
</protein>
<evidence type="ECO:0000313" key="7">
    <source>
        <dbReference type="EMBL" id="KJE19827.1"/>
    </source>
</evidence>
<keyword evidence="8" id="KW-1185">Reference proteome</keyword>
<evidence type="ECO:0000256" key="5">
    <source>
        <dbReference type="ARBA" id="ARBA00023012"/>
    </source>
</evidence>
<dbReference type="OrthoDB" id="3217947at2"/>
<gene>
    <name evidence="7" type="ORF">FF36_05901</name>
</gene>
<organism evidence="7 8">
    <name type="scientific">Frankia torreyi</name>
    <dbReference type="NCBI Taxonomy" id="1856"/>
    <lineage>
        <taxon>Bacteria</taxon>
        <taxon>Bacillati</taxon>
        <taxon>Actinomycetota</taxon>
        <taxon>Actinomycetes</taxon>
        <taxon>Frankiales</taxon>
        <taxon>Frankiaceae</taxon>
        <taxon>Frankia</taxon>
    </lineage>
</organism>
<evidence type="ECO:0000256" key="3">
    <source>
        <dbReference type="ARBA" id="ARBA00022679"/>
    </source>
</evidence>
<dbReference type="PANTHER" id="PTHR24421">
    <property type="entry name" value="NITRATE/NITRITE SENSOR PROTEIN NARX-RELATED"/>
    <property type="match status" value="1"/>
</dbReference>
<keyword evidence="4 7" id="KW-0418">Kinase</keyword>
<dbReference type="RefSeq" id="WP_052681554.1">
    <property type="nucleotide sequence ID" value="NZ_JYFN01000083.1"/>
</dbReference>
<keyword evidence="5" id="KW-0902">Two-component regulatory system</keyword>
<name>A0A0D8B8X8_9ACTN</name>
<sequence>MTPSAPAGPPDPGASLAPGVLRLAAELPSAGPRGGDLTPVAAWIGAQVGAELVVLRVLDPQDPCEHRWSAPGRPDVPAATTVTSAHPIRHHGVEVATLLVTLPAPHPLDTPHHLDAQRHLDEVAAVLGVVVAGAAAQTGVRAARRWGQDVLAWIADARQRAASRMESERHALERDLHDGAQLHLVSLQLAAAVVEHRLATATADEDTLTAAVTDLGARLDRTHQLLVDTAAGITPVPLQDAGLAPALALSFREAHNVTLDIGSDVRARRYPPSVESTVYFTCLEAVNNAHKHAPGAAVVVAVRNTYQGLWFEVADSGPGLADAASTGLAQLRARLAAVGGTLHVTSAPGEGTRVAGTVPL</sequence>
<dbReference type="Proteomes" id="UP000032545">
    <property type="component" value="Unassembled WGS sequence"/>
</dbReference>
<evidence type="ECO:0000313" key="8">
    <source>
        <dbReference type="Proteomes" id="UP000032545"/>
    </source>
</evidence>
<dbReference type="EMBL" id="JYFN01000083">
    <property type="protein sequence ID" value="KJE19827.1"/>
    <property type="molecule type" value="Genomic_DNA"/>
</dbReference>
<reference evidence="7 8" key="2">
    <citation type="journal article" date="2016" name="Genome Announc.">
        <title>Permanent Draft Genome Sequences for Two Variants of Frankia sp. Strain CpI1, the First Frankia Strain Isolated from Root Nodules of Comptonia peregrina.</title>
        <authorList>
            <person name="Oshone R."/>
            <person name="Hurst S.G.IV."/>
            <person name="Abebe-Akele F."/>
            <person name="Simpson S."/>
            <person name="Morris K."/>
            <person name="Thomas W.K."/>
            <person name="Tisa L.S."/>
        </authorList>
    </citation>
    <scope>NUCLEOTIDE SEQUENCE [LARGE SCALE GENOMIC DNA]</scope>
    <source>
        <strain evidence="8">CpI1-S</strain>
    </source>
</reference>
<dbReference type="GO" id="GO:0000160">
    <property type="term" value="P:phosphorelay signal transduction system"/>
    <property type="evidence" value="ECO:0007669"/>
    <property type="project" value="UniProtKB-KW"/>
</dbReference>
<comment type="caution">
    <text evidence="7">The sequence shown here is derived from an EMBL/GenBank/DDBJ whole genome shotgun (WGS) entry which is preliminary data.</text>
</comment>
<dbReference type="InterPro" id="IPR050482">
    <property type="entry name" value="Sensor_HK_TwoCompSys"/>
</dbReference>
<dbReference type="Gene3D" id="3.30.565.10">
    <property type="entry name" value="Histidine kinase-like ATPase, C-terminal domain"/>
    <property type="match status" value="1"/>
</dbReference>
<evidence type="ECO:0000256" key="2">
    <source>
        <dbReference type="ARBA" id="ARBA00012438"/>
    </source>
</evidence>
<accession>A0A0D8B8X8</accession>
<evidence type="ECO:0000256" key="1">
    <source>
        <dbReference type="ARBA" id="ARBA00000085"/>
    </source>
</evidence>
<dbReference type="EC" id="2.7.13.3" evidence="2"/>
<proteinExistence type="predicted"/>
<reference evidence="8" key="1">
    <citation type="submission" date="2015-02" db="EMBL/GenBank/DDBJ databases">
        <title>Draft Genome of Frankia sp. CpI1-S.</title>
        <authorList>
            <person name="Oshone R.T."/>
            <person name="Ngom M."/>
            <person name="Ghodhbane-Gtari F."/>
            <person name="Gtari M."/>
            <person name="Morris K."/>
            <person name="Thomas K."/>
            <person name="Sen A."/>
            <person name="Tisa L.S."/>
        </authorList>
    </citation>
    <scope>NUCLEOTIDE SEQUENCE [LARGE SCALE GENOMIC DNA]</scope>
    <source>
        <strain evidence="8">CpI1-S</strain>
    </source>
</reference>
<dbReference type="Pfam" id="PF02518">
    <property type="entry name" value="HATPase_c"/>
    <property type="match status" value="1"/>
</dbReference>
<dbReference type="CDD" id="cd16917">
    <property type="entry name" value="HATPase_UhpB-NarQ-NarX-like"/>
    <property type="match status" value="1"/>
</dbReference>
<feature type="domain" description="Histidine kinase/HSP90-like ATPase" evidence="6">
    <location>
        <begin position="278"/>
        <end position="359"/>
    </location>
</feature>
<comment type="catalytic activity">
    <reaction evidence="1">
        <text>ATP + protein L-histidine = ADP + protein N-phospho-L-histidine.</text>
        <dbReference type="EC" id="2.7.13.3"/>
    </reaction>
</comment>